<dbReference type="SUPFAM" id="SSF47384">
    <property type="entry name" value="Homodimeric domain of signal transducing histidine kinase"/>
    <property type="match status" value="1"/>
</dbReference>
<dbReference type="SMART" id="SM00387">
    <property type="entry name" value="HATPase_c"/>
    <property type="match status" value="1"/>
</dbReference>
<feature type="transmembrane region" description="Helical" evidence="11">
    <location>
        <begin position="171"/>
        <end position="189"/>
    </location>
</feature>
<reference evidence="14" key="1">
    <citation type="submission" date="2022-05" db="EMBL/GenBank/DDBJ databases">
        <title>An RpoN-dependent PEP-CTERM gene is involved in floc formation of an Aquincola tertiaricarbonis strain.</title>
        <authorList>
            <person name="Qiu D."/>
            <person name="Xia M."/>
        </authorList>
    </citation>
    <scope>NUCLEOTIDE SEQUENCE</scope>
    <source>
        <strain evidence="14">RN12</strain>
    </source>
</reference>
<dbReference type="PROSITE" id="PS50109">
    <property type="entry name" value="HIS_KIN"/>
    <property type="match status" value="1"/>
</dbReference>
<dbReference type="InterPro" id="IPR050428">
    <property type="entry name" value="TCS_sensor_his_kinase"/>
</dbReference>
<dbReference type="RefSeq" id="WP_250194455.1">
    <property type="nucleotide sequence ID" value="NZ_CP097635.1"/>
</dbReference>
<evidence type="ECO:0000313" key="14">
    <source>
        <dbReference type="EMBL" id="URI06191.1"/>
    </source>
</evidence>
<dbReference type="InterPro" id="IPR003594">
    <property type="entry name" value="HATPase_dom"/>
</dbReference>
<feature type="transmembrane region" description="Helical" evidence="11">
    <location>
        <begin position="332"/>
        <end position="352"/>
    </location>
</feature>
<dbReference type="SUPFAM" id="SSF55874">
    <property type="entry name" value="ATPase domain of HSP90 chaperone/DNA topoisomerase II/histidine kinase"/>
    <property type="match status" value="1"/>
</dbReference>
<keyword evidence="14" id="KW-0067">ATP-binding</keyword>
<dbReference type="InterPro" id="IPR005467">
    <property type="entry name" value="His_kinase_dom"/>
</dbReference>
<evidence type="ECO:0000256" key="12">
    <source>
        <dbReference type="SAM" id="SignalP"/>
    </source>
</evidence>
<accession>A0ABY4S320</accession>
<evidence type="ECO:0000256" key="7">
    <source>
        <dbReference type="ARBA" id="ARBA00022777"/>
    </source>
</evidence>
<keyword evidence="5" id="KW-0808">Transferase</keyword>
<feature type="transmembrane region" description="Helical" evidence="11">
    <location>
        <begin position="292"/>
        <end position="312"/>
    </location>
</feature>
<dbReference type="GO" id="GO:0005524">
    <property type="term" value="F:ATP binding"/>
    <property type="evidence" value="ECO:0007669"/>
    <property type="project" value="UniProtKB-KW"/>
</dbReference>
<dbReference type="CDD" id="cd00075">
    <property type="entry name" value="HATPase"/>
    <property type="match status" value="1"/>
</dbReference>
<evidence type="ECO:0000256" key="8">
    <source>
        <dbReference type="ARBA" id="ARBA00022989"/>
    </source>
</evidence>
<dbReference type="EC" id="2.7.13.3" evidence="3"/>
<keyword evidence="4" id="KW-0597">Phosphoprotein</keyword>
<feature type="transmembrane region" description="Helical" evidence="11">
    <location>
        <begin position="236"/>
        <end position="256"/>
    </location>
</feature>
<dbReference type="CDD" id="cd00082">
    <property type="entry name" value="HisKA"/>
    <property type="match status" value="1"/>
</dbReference>
<gene>
    <name evidence="14" type="ORF">MW290_09655</name>
</gene>
<keyword evidence="14" id="KW-0547">Nucleotide-binding</keyword>
<feature type="chain" id="PRO_5045896746" description="histidine kinase" evidence="12">
    <location>
        <begin position="27"/>
        <end position="628"/>
    </location>
</feature>
<dbReference type="SMART" id="SM00388">
    <property type="entry name" value="HisKA"/>
    <property type="match status" value="1"/>
</dbReference>
<dbReference type="Gene3D" id="2.60.40.2380">
    <property type="match status" value="1"/>
</dbReference>
<keyword evidence="8 11" id="KW-1133">Transmembrane helix</keyword>
<dbReference type="Pfam" id="PF02518">
    <property type="entry name" value="HATPase_c"/>
    <property type="match status" value="1"/>
</dbReference>
<comment type="catalytic activity">
    <reaction evidence="1">
        <text>ATP + protein L-histidine = ADP + protein N-phospho-L-histidine.</text>
        <dbReference type="EC" id="2.7.13.3"/>
    </reaction>
</comment>
<keyword evidence="10 11" id="KW-0472">Membrane</keyword>
<evidence type="ECO:0000256" key="6">
    <source>
        <dbReference type="ARBA" id="ARBA00022692"/>
    </source>
</evidence>
<dbReference type="InterPro" id="IPR011622">
    <property type="entry name" value="7TMR_DISM_rcpt_extracell_dom2"/>
</dbReference>
<dbReference type="EMBL" id="CP097635">
    <property type="protein sequence ID" value="URI06191.1"/>
    <property type="molecule type" value="Genomic_DNA"/>
</dbReference>
<dbReference type="Gene3D" id="3.30.565.10">
    <property type="entry name" value="Histidine kinase-like ATPase, C-terminal domain"/>
    <property type="match status" value="1"/>
</dbReference>
<dbReference type="Proteomes" id="UP001056201">
    <property type="component" value="Chromosome 1"/>
</dbReference>
<keyword evidence="9" id="KW-0902">Two-component regulatory system</keyword>
<feature type="transmembrane region" description="Helical" evidence="11">
    <location>
        <begin position="358"/>
        <end position="378"/>
    </location>
</feature>
<keyword evidence="7" id="KW-0418">Kinase</keyword>
<protein>
    <recommendedName>
        <fullName evidence="3">histidine kinase</fullName>
        <ecNumber evidence="3">2.7.13.3</ecNumber>
    </recommendedName>
</protein>
<evidence type="ECO:0000256" key="1">
    <source>
        <dbReference type="ARBA" id="ARBA00000085"/>
    </source>
</evidence>
<dbReference type="Pfam" id="PF07696">
    <property type="entry name" value="7TMR-DISMED2"/>
    <property type="match status" value="1"/>
</dbReference>
<dbReference type="InterPro" id="IPR003661">
    <property type="entry name" value="HisK_dim/P_dom"/>
</dbReference>
<feature type="signal peptide" evidence="12">
    <location>
        <begin position="1"/>
        <end position="26"/>
    </location>
</feature>
<dbReference type="PANTHER" id="PTHR45436:SF15">
    <property type="entry name" value="SENSOR HISTIDINE KINASE CUSS"/>
    <property type="match status" value="1"/>
</dbReference>
<evidence type="ECO:0000256" key="5">
    <source>
        <dbReference type="ARBA" id="ARBA00022679"/>
    </source>
</evidence>
<dbReference type="InterPro" id="IPR036097">
    <property type="entry name" value="HisK_dim/P_sf"/>
</dbReference>
<sequence length="628" mass="68900">MRQLVARAAARLFALWCVLLPALALAQQDRASDPAFWEEPCHAQAKATRFEDLRQENFTRYEGVLAQGYGACAIWVRLRLAPAPGSTVLRILPTYLDEIALHDPLLAQVLVRGDRHPPEAGTRDRAIRFTVPGGQAPRHVWLRLSTSSTRLLSVQALSPEDAQAKERRADWVQGAFLLLLGAPLPWAVLQWFHLRDRVMAVFAVKQASTFSWAFLLLGYGPAVLGAALSAPAIDRLTSVLVVGVVTASIWFELTLLAGYQVPRWGMHVLRGLAALLPLLVVMQFVGHASAALQANIVIAWLLILLACVLFMLARRRPPDQPLAVTLPPQVLAVYSTLNFVALSSAAALQLGLLQGGPLTMYALFVHGLQSSLVMMVLLNVRAGMQARAVGALAAAQARAEQERLHREEQERLVGMLVHEMRTPLATVRMLLGEGPPSPQQFNSMQRSLADMNGLLERCAQASQLDGEGLQPQWTECDLWQTLLELASARLDTQRLALSYADRSAPGSATVRADPQWLRIILGNLIDNACKYSPADSTVQVSLTPQDDSQDPAHPRAGFAVDVANLPGAAGWPDAAQLFTKYYRHPFARRSTGSGLGLYLVAGLVQRLQGHIRYQPTPEQIRFRLWLPA</sequence>
<feature type="transmembrane region" description="Helical" evidence="11">
    <location>
        <begin position="210"/>
        <end position="230"/>
    </location>
</feature>
<evidence type="ECO:0000256" key="9">
    <source>
        <dbReference type="ARBA" id="ARBA00023012"/>
    </source>
</evidence>
<evidence type="ECO:0000256" key="3">
    <source>
        <dbReference type="ARBA" id="ARBA00012438"/>
    </source>
</evidence>
<keyword evidence="6 11" id="KW-0812">Transmembrane</keyword>
<proteinExistence type="predicted"/>
<organism evidence="14 15">
    <name type="scientific">Aquincola tertiaricarbonis</name>
    <dbReference type="NCBI Taxonomy" id="391953"/>
    <lineage>
        <taxon>Bacteria</taxon>
        <taxon>Pseudomonadati</taxon>
        <taxon>Pseudomonadota</taxon>
        <taxon>Betaproteobacteria</taxon>
        <taxon>Burkholderiales</taxon>
        <taxon>Sphaerotilaceae</taxon>
        <taxon>Aquincola</taxon>
    </lineage>
</organism>
<evidence type="ECO:0000313" key="15">
    <source>
        <dbReference type="Proteomes" id="UP001056201"/>
    </source>
</evidence>
<evidence type="ECO:0000256" key="10">
    <source>
        <dbReference type="ARBA" id="ARBA00023136"/>
    </source>
</evidence>
<evidence type="ECO:0000256" key="2">
    <source>
        <dbReference type="ARBA" id="ARBA00004141"/>
    </source>
</evidence>
<name>A0ABY4S320_AQUTE</name>
<keyword evidence="15" id="KW-1185">Reference proteome</keyword>
<feature type="domain" description="Histidine kinase" evidence="13">
    <location>
        <begin position="415"/>
        <end position="628"/>
    </location>
</feature>
<dbReference type="InterPro" id="IPR036890">
    <property type="entry name" value="HATPase_C_sf"/>
</dbReference>
<evidence type="ECO:0000259" key="13">
    <source>
        <dbReference type="PROSITE" id="PS50109"/>
    </source>
</evidence>
<dbReference type="PANTHER" id="PTHR45436">
    <property type="entry name" value="SENSOR HISTIDINE KINASE YKOH"/>
    <property type="match status" value="1"/>
</dbReference>
<keyword evidence="12" id="KW-0732">Signal</keyword>
<comment type="subcellular location">
    <subcellularLocation>
        <location evidence="2">Membrane</location>
        <topology evidence="2">Multi-pass membrane protein</topology>
    </subcellularLocation>
</comment>
<evidence type="ECO:0000256" key="4">
    <source>
        <dbReference type="ARBA" id="ARBA00022553"/>
    </source>
</evidence>
<evidence type="ECO:0000256" key="11">
    <source>
        <dbReference type="SAM" id="Phobius"/>
    </source>
</evidence>